<dbReference type="SMART" id="SM00535">
    <property type="entry name" value="RIBOc"/>
    <property type="match status" value="1"/>
</dbReference>
<dbReference type="Pfam" id="PF00636">
    <property type="entry name" value="Ribonuclease_3"/>
    <property type="match status" value="1"/>
</dbReference>
<dbReference type="Proteomes" id="UP000634529">
    <property type="component" value="Unassembled WGS sequence"/>
</dbReference>
<comment type="cofactor">
    <cofactor evidence="4">
        <name>Mg(2+)</name>
        <dbReference type="ChEBI" id="CHEBI:18420"/>
    </cofactor>
</comment>
<dbReference type="EMBL" id="JACYTN010000025">
    <property type="protein sequence ID" value="MBD8500637.1"/>
    <property type="molecule type" value="Genomic_DNA"/>
</dbReference>
<accession>A0ABR9B2W0</accession>
<comment type="function">
    <text evidence="4">Involved in correct processing of both the 5' and 3' ends of 23S rRNA precursor. Processes 30S rRNA precursor transcript even in absence of ribonuclease 3 (Rnc); Rnc processes 30S rRNA into smaller rRNA precursors.</text>
</comment>
<feature type="active site" evidence="4">
    <location>
        <position position="45"/>
    </location>
</feature>
<keyword evidence="4" id="KW-0699">rRNA-binding</keyword>
<keyword evidence="3 4" id="KW-0378">Hydrolase</keyword>
<gene>
    <name evidence="4" type="primary">mrnC</name>
    <name evidence="6" type="ORF">IFO66_20330</name>
</gene>
<dbReference type="InterPro" id="IPR008226">
    <property type="entry name" value="Mini3_fam"/>
</dbReference>
<evidence type="ECO:0000313" key="6">
    <source>
        <dbReference type="EMBL" id="MBD8500637.1"/>
    </source>
</evidence>
<organism evidence="6 7">
    <name type="scientific">Paenibacillus arenosi</name>
    <dbReference type="NCBI Taxonomy" id="2774142"/>
    <lineage>
        <taxon>Bacteria</taxon>
        <taxon>Bacillati</taxon>
        <taxon>Bacillota</taxon>
        <taxon>Bacilli</taxon>
        <taxon>Bacillales</taxon>
        <taxon>Paenibacillaceae</taxon>
        <taxon>Paenibacillus</taxon>
    </lineage>
</organism>
<comment type="similarity">
    <text evidence="4">Belongs to the MrnC RNase family.</text>
</comment>
<dbReference type="PANTHER" id="PTHR34276">
    <property type="entry name" value="MINI-RIBONUCLEASE 3"/>
    <property type="match status" value="1"/>
</dbReference>
<keyword evidence="2 4" id="KW-0255">Endonuclease</keyword>
<dbReference type="PANTHER" id="PTHR34276:SF1">
    <property type="entry name" value="MINI-RIBONUCLEASE 3"/>
    <property type="match status" value="1"/>
</dbReference>
<dbReference type="EC" id="3.1.26.-" evidence="4"/>
<dbReference type="RefSeq" id="WP_192026885.1">
    <property type="nucleotide sequence ID" value="NZ_JACYTN010000025.1"/>
</dbReference>
<keyword evidence="4" id="KW-0460">Magnesium</keyword>
<comment type="subunit">
    <text evidence="4">Homodimer.</text>
</comment>
<keyword evidence="4" id="KW-0690">Ribosome biogenesis</keyword>
<comment type="subcellular location">
    <subcellularLocation>
        <location evidence="4">Cytoplasm</location>
    </subcellularLocation>
</comment>
<dbReference type="InterPro" id="IPR036389">
    <property type="entry name" value="RNase_III_sf"/>
</dbReference>
<sequence>MSDEQQQQERQLGQIEAGQLDWLFPYRPSKDTKQLNPIVLAYIGDAVYEMAVRQYVISQANHRPNHLHRESIKLVSAKAQARNLQKLVPFLSEEEADVVRQGRNTKSNVPKSANVNEYRQATALEALFGYLYYEKRVERLRELVELMMSEEDVSIKESEAVVLDDSK</sequence>
<evidence type="ECO:0000259" key="5">
    <source>
        <dbReference type="SMART" id="SM00535"/>
    </source>
</evidence>
<evidence type="ECO:0000256" key="2">
    <source>
        <dbReference type="ARBA" id="ARBA00022759"/>
    </source>
</evidence>
<keyword evidence="4" id="KW-0963">Cytoplasm</keyword>
<keyword evidence="1 4" id="KW-0540">Nuclease</keyword>
<evidence type="ECO:0000256" key="4">
    <source>
        <dbReference type="HAMAP-Rule" id="MF_01468"/>
    </source>
</evidence>
<keyword evidence="7" id="KW-1185">Reference proteome</keyword>
<dbReference type="Gene3D" id="1.10.1520.10">
    <property type="entry name" value="Ribonuclease III domain"/>
    <property type="match status" value="1"/>
</dbReference>
<dbReference type="CDD" id="cd00593">
    <property type="entry name" value="RIBOc"/>
    <property type="match status" value="1"/>
</dbReference>
<keyword evidence="4" id="KW-0694">RNA-binding</keyword>
<keyword evidence="4" id="KW-0698">rRNA processing</keyword>
<evidence type="ECO:0000313" key="7">
    <source>
        <dbReference type="Proteomes" id="UP000634529"/>
    </source>
</evidence>
<name>A0ABR9B2W0_9BACL</name>
<dbReference type="InterPro" id="IPR000999">
    <property type="entry name" value="RNase_III_dom"/>
</dbReference>
<protein>
    <recommendedName>
        <fullName evidence="4">Mini-ribonuclease 3</fullName>
        <shortName evidence="4">Mini-3</shortName>
        <shortName evidence="4">Mini-RNase 3</shortName>
        <ecNumber evidence="4">3.1.26.-</ecNumber>
    </recommendedName>
    <alternativeName>
        <fullName evidence="4">Mini-RNase III</fullName>
        <shortName evidence="4">Mini-III</shortName>
    </alternativeName>
</protein>
<reference evidence="6 7" key="1">
    <citation type="submission" date="2020-09" db="EMBL/GenBank/DDBJ databases">
        <title>Paenibacillus sp. CAU 1523 isolated from sand of Haeundae Beach.</title>
        <authorList>
            <person name="Kim W."/>
        </authorList>
    </citation>
    <scope>NUCLEOTIDE SEQUENCE [LARGE SCALE GENOMIC DNA]</scope>
    <source>
        <strain evidence="6 7">CAU 1523</strain>
    </source>
</reference>
<comment type="caution">
    <text evidence="6">The sequence shown here is derived from an EMBL/GenBank/DDBJ whole genome shotgun (WGS) entry which is preliminary data.</text>
</comment>
<dbReference type="HAMAP" id="MF_01468">
    <property type="entry name" value="RNase_Mini_III"/>
    <property type="match status" value="1"/>
</dbReference>
<feature type="domain" description="RNase III" evidence="5">
    <location>
        <begin position="27"/>
        <end position="157"/>
    </location>
</feature>
<evidence type="ECO:0000256" key="1">
    <source>
        <dbReference type="ARBA" id="ARBA00022722"/>
    </source>
</evidence>
<dbReference type="SUPFAM" id="SSF69065">
    <property type="entry name" value="RNase III domain-like"/>
    <property type="match status" value="1"/>
</dbReference>
<proteinExistence type="inferred from homology"/>
<evidence type="ECO:0000256" key="3">
    <source>
        <dbReference type="ARBA" id="ARBA00022801"/>
    </source>
</evidence>